<keyword evidence="7 12" id="KW-0560">Oxidoreductase</keyword>
<dbReference type="GO" id="GO:0030497">
    <property type="term" value="P:fatty acid elongation"/>
    <property type="evidence" value="ECO:0007669"/>
    <property type="project" value="UniProtKB-ARBA"/>
</dbReference>
<dbReference type="NCBIfam" id="NF009466">
    <property type="entry name" value="PRK12826.1-2"/>
    <property type="match status" value="1"/>
</dbReference>
<dbReference type="EMBL" id="DSAC01000037">
    <property type="protein sequence ID" value="HHO73588.1"/>
    <property type="molecule type" value="Genomic_DNA"/>
</dbReference>
<evidence type="ECO:0000256" key="12">
    <source>
        <dbReference type="RuleBase" id="RU366074"/>
    </source>
</evidence>
<evidence type="ECO:0000256" key="2">
    <source>
        <dbReference type="ARBA" id="ARBA00006484"/>
    </source>
</evidence>
<dbReference type="InterPro" id="IPR002347">
    <property type="entry name" value="SDR_fam"/>
</dbReference>
<dbReference type="EC" id="1.1.1.100" evidence="3 12"/>
<dbReference type="PANTHER" id="PTHR42879">
    <property type="entry name" value="3-OXOACYL-(ACYL-CARRIER-PROTEIN) REDUCTASE"/>
    <property type="match status" value="1"/>
</dbReference>
<dbReference type="PANTHER" id="PTHR42879:SF2">
    <property type="entry name" value="3-OXOACYL-[ACYL-CARRIER-PROTEIN] REDUCTASE FABG"/>
    <property type="match status" value="1"/>
</dbReference>
<dbReference type="UniPathway" id="UPA00094"/>
<feature type="binding site" evidence="11">
    <location>
        <position position="89"/>
    </location>
    <ligand>
        <name>NADP(+)</name>
        <dbReference type="ChEBI" id="CHEBI:58349"/>
    </ligand>
</feature>
<comment type="catalytic activity">
    <reaction evidence="12">
        <text>a (3R)-hydroxyacyl-[ACP] + NADP(+) = a 3-oxoacyl-[ACP] + NADPH + H(+)</text>
        <dbReference type="Rhea" id="RHEA:17397"/>
        <dbReference type="Rhea" id="RHEA-COMP:9916"/>
        <dbReference type="Rhea" id="RHEA-COMP:9945"/>
        <dbReference type="ChEBI" id="CHEBI:15378"/>
        <dbReference type="ChEBI" id="CHEBI:57783"/>
        <dbReference type="ChEBI" id="CHEBI:58349"/>
        <dbReference type="ChEBI" id="CHEBI:78776"/>
        <dbReference type="ChEBI" id="CHEBI:78827"/>
        <dbReference type="EC" id="1.1.1.100"/>
    </reaction>
</comment>
<comment type="caution">
    <text evidence="14">The sequence shown here is derived from an EMBL/GenBank/DDBJ whole genome shotgun (WGS) entry which is preliminary data.</text>
</comment>
<feature type="binding site" evidence="11">
    <location>
        <begin position="15"/>
        <end position="18"/>
    </location>
    <ligand>
        <name>NADP(+)</name>
        <dbReference type="ChEBI" id="CHEBI:58349"/>
    </ligand>
</feature>
<feature type="domain" description="Ketoreductase" evidence="13">
    <location>
        <begin position="9"/>
        <end position="185"/>
    </location>
</feature>
<dbReference type="Gene3D" id="3.40.50.720">
    <property type="entry name" value="NAD(P)-binding Rossmann-like Domain"/>
    <property type="match status" value="1"/>
</dbReference>
<protein>
    <recommendedName>
        <fullName evidence="3 12">3-oxoacyl-[acyl-carrier-protein] reductase</fullName>
        <ecNumber evidence="3 12">1.1.1.100</ecNumber>
    </recommendedName>
</protein>
<dbReference type="InterPro" id="IPR020904">
    <property type="entry name" value="Sc_DH/Rdtase_CS"/>
</dbReference>
<evidence type="ECO:0000256" key="5">
    <source>
        <dbReference type="ARBA" id="ARBA00022832"/>
    </source>
</evidence>
<evidence type="ECO:0000256" key="10">
    <source>
        <dbReference type="PIRSR" id="PIRSR611284-1"/>
    </source>
</evidence>
<organism evidence="14">
    <name type="scientific">Thermocrinis ruber</name>
    <dbReference type="NCBI Taxonomy" id="75906"/>
    <lineage>
        <taxon>Bacteria</taxon>
        <taxon>Pseudomonadati</taxon>
        <taxon>Aquificota</taxon>
        <taxon>Aquificia</taxon>
        <taxon>Aquificales</taxon>
        <taxon>Aquificaceae</taxon>
        <taxon>Thermocrinis</taxon>
    </lineage>
</organism>
<feature type="binding site" evidence="11">
    <location>
        <begin position="154"/>
        <end position="158"/>
    </location>
    <ligand>
        <name>NADP(+)</name>
        <dbReference type="ChEBI" id="CHEBI:58349"/>
    </ligand>
</feature>
<evidence type="ECO:0000256" key="11">
    <source>
        <dbReference type="PIRSR" id="PIRSR611284-2"/>
    </source>
</evidence>
<dbReference type="PRINTS" id="PR00080">
    <property type="entry name" value="SDRFAMILY"/>
</dbReference>
<keyword evidence="4 12" id="KW-0444">Lipid biosynthesis</keyword>
<dbReference type="InterPro" id="IPR036291">
    <property type="entry name" value="NAD(P)-bd_dom_sf"/>
</dbReference>
<dbReference type="NCBIfam" id="NF005559">
    <property type="entry name" value="PRK07231.1"/>
    <property type="match status" value="1"/>
</dbReference>
<evidence type="ECO:0000256" key="8">
    <source>
        <dbReference type="ARBA" id="ARBA00023098"/>
    </source>
</evidence>
<dbReference type="NCBIfam" id="TIGR01830">
    <property type="entry name" value="3oxo_ACP_reduc"/>
    <property type="match status" value="1"/>
</dbReference>
<proteinExistence type="inferred from homology"/>
<keyword evidence="6 11" id="KW-0521">NADP</keyword>
<gene>
    <name evidence="14" type="primary">fabG</name>
    <name evidence="14" type="ORF">ENN04_03015</name>
</gene>
<accession>A0A7C5WXW2</accession>
<dbReference type="InterPro" id="IPR011284">
    <property type="entry name" value="3oxo_ACP_reduc"/>
</dbReference>
<keyword evidence="8 12" id="KW-0443">Lipid metabolism</keyword>
<feature type="binding site" evidence="11">
    <location>
        <position position="187"/>
    </location>
    <ligand>
        <name>NADP(+)</name>
        <dbReference type="ChEBI" id="CHEBI:58349"/>
    </ligand>
</feature>
<dbReference type="SUPFAM" id="SSF51735">
    <property type="entry name" value="NAD(P)-binding Rossmann-fold domains"/>
    <property type="match status" value="1"/>
</dbReference>
<keyword evidence="9 12" id="KW-0275">Fatty acid biosynthesis</keyword>
<dbReference type="InterPro" id="IPR057326">
    <property type="entry name" value="KR_dom"/>
</dbReference>
<dbReference type="Pfam" id="PF13561">
    <property type="entry name" value="adh_short_C2"/>
    <property type="match status" value="1"/>
</dbReference>
<evidence type="ECO:0000256" key="9">
    <source>
        <dbReference type="ARBA" id="ARBA00023160"/>
    </source>
</evidence>
<dbReference type="GO" id="GO:0051287">
    <property type="term" value="F:NAD binding"/>
    <property type="evidence" value="ECO:0007669"/>
    <property type="project" value="UniProtKB-UniRule"/>
</dbReference>
<dbReference type="NCBIfam" id="NF009464">
    <property type="entry name" value="PRK12824.1"/>
    <property type="match status" value="1"/>
</dbReference>
<evidence type="ECO:0000259" key="13">
    <source>
        <dbReference type="SMART" id="SM00822"/>
    </source>
</evidence>
<reference evidence="14" key="1">
    <citation type="journal article" date="2020" name="mSystems">
        <title>Genome- and Community-Level Interaction Insights into Carbon Utilization and Element Cycling Functions of Hydrothermarchaeota in Hydrothermal Sediment.</title>
        <authorList>
            <person name="Zhou Z."/>
            <person name="Liu Y."/>
            <person name="Xu W."/>
            <person name="Pan J."/>
            <person name="Luo Z.H."/>
            <person name="Li M."/>
        </authorList>
    </citation>
    <scope>NUCLEOTIDE SEQUENCE [LARGE SCALE GENOMIC DNA]</scope>
    <source>
        <strain evidence="14">SpSt-114</strain>
    </source>
</reference>
<name>A0A7C5WXW2_9AQUI</name>
<dbReference type="PRINTS" id="PR00081">
    <property type="entry name" value="GDHRDH"/>
</dbReference>
<keyword evidence="5 12" id="KW-0276">Fatty acid metabolism</keyword>
<evidence type="ECO:0000256" key="4">
    <source>
        <dbReference type="ARBA" id="ARBA00022516"/>
    </source>
</evidence>
<dbReference type="GO" id="GO:0004316">
    <property type="term" value="F:3-oxoacyl-[acyl-carrier-protein] reductase (NADPH) activity"/>
    <property type="evidence" value="ECO:0007669"/>
    <property type="project" value="UniProtKB-UniRule"/>
</dbReference>
<comment type="pathway">
    <text evidence="1 12">Lipid metabolism; fatty acid biosynthesis.</text>
</comment>
<evidence type="ECO:0000256" key="7">
    <source>
        <dbReference type="ARBA" id="ARBA00023002"/>
    </source>
</evidence>
<evidence type="ECO:0000313" key="14">
    <source>
        <dbReference type="EMBL" id="HHO73588.1"/>
    </source>
</evidence>
<dbReference type="SMART" id="SM00822">
    <property type="entry name" value="PKS_KR"/>
    <property type="match status" value="1"/>
</dbReference>
<dbReference type="PROSITE" id="PS00061">
    <property type="entry name" value="ADH_SHORT"/>
    <property type="match status" value="1"/>
</dbReference>
<dbReference type="AlphaFoldDB" id="A0A7C5WXW2"/>
<dbReference type="CDD" id="cd05333">
    <property type="entry name" value="BKR_SDR_c"/>
    <property type="match status" value="1"/>
</dbReference>
<evidence type="ECO:0000256" key="3">
    <source>
        <dbReference type="ARBA" id="ARBA00012948"/>
    </source>
</evidence>
<comment type="subunit">
    <text evidence="12">Homotetramer.</text>
</comment>
<comment type="similarity">
    <text evidence="2 12">Belongs to the short-chain dehydrogenases/reductases (SDR) family.</text>
</comment>
<dbReference type="InterPro" id="IPR050259">
    <property type="entry name" value="SDR"/>
</dbReference>
<evidence type="ECO:0000256" key="6">
    <source>
        <dbReference type="ARBA" id="ARBA00022857"/>
    </source>
</evidence>
<evidence type="ECO:0000256" key="1">
    <source>
        <dbReference type="ARBA" id="ARBA00005194"/>
    </source>
</evidence>
<sequence>MLCIDLSDKKALITGSTRGIGRAIAEYLAKAGAFVVITGRDEERAQQVAKSISDKAIGVAMDLSDPDSIRSAYERIEKEVGPVDILVNNAGITKDKLFIRMSLEDWEEVMRVNLTGTFLLTSLVVKGMLKKRWGRIINISSVVGFMGNVGQVNYSATKSALVGFTKSLAKELASRNITVNAIAPGFIETDMTAVLSEDIKKEYLKNIPLQRFGKPDDVAGVVAFLCSPMADYITGEVIHVNGGMF</sequence>
<comment type="function">
    <text evidence="12">Catalyzes the NADPH-dependent reduction of beta-ketoacyl-ACP substrates to beta-hydroxyacyl-ACP products, the first reductive step in the elongation cycle of fatty acid biosynthesis.</text>
</comment>
<feature type="active site" description="Proton acceptor" evidence="10">
    <location>
        <position position="154"/>
    </location>
</feature>
<dbReference type="FunFam" id="3.40.50.720:FF:000037">
    <property type="entry name" value="3-oxoacyl-[acyl-carrier-protein] reductase FabG"/>
    <property type="match status" value="1"/>
</dbReference>